<feature type="chain" id="PRO_5036308741" evidence="1">
    <location>
        <begin position="21"/>
        <end position="104"/>
    </location>
</feature>
<dbReference type="Proteomes" id="UP000095284">
    <property type="component" value="Unplaced"/>
</dbReference>
<evidence type="ECO:0000313" key="3">
    <source>
        <dbReference type="EMBL" id="CAG9121041.1"/>
    </source>
</evidence>
<evidence type="ECO:0000313" key="4">
    <source>
        <dbReference type="Proteomes" id="UP000095284"/>
    </source>
</evidence>
<dbReference type="WBParaSite" id="BXY_0929900.1">
    <property type="protein sequence ID" value="BXY_0929900.1"/>
    <property type="gene ID" value="BXY_0929900"/>
</dbReference>
<accession>A0A1I7S8F6</accession>
<dbReference type="Proteomes" id="UP000659654">
    <property type="component" value="Unassembled WGS sequence"/>
</dbReference>
<proteinExistence type="predicted"/>
<dbReference type="OrthoDB" id="5872406at2759"/>
<reference evidence="6" key="1">
    <citation type="submission" date="2016-11" db="UniProtKB">
        <authorList>
            <consortium name="WormBaseParasite"/>
        </authorList>
    </citation>
    <scope>IDENTIFICATION</scope>
</reference>
<dbReference type="EMBL" id="CAJFDI010000005">
    <property type="protein sequence ID" value="CAD5230142.1"/>
    <property type="molecule type" value="Genomic_DNA"/>
</dbReference>
<organism evidence="4 6">
    <name type="scientific">Bursaphelenchus xylophilus</name>
    <name type="common">Pinewood nematode worm</name>
    <name type="synonym">Aphelenchoides xylophilus</name>
    <dbReference type="NCBI Taxonomy" id="6326"/>
    <lineage>
        <taxon>Eukaryota</taxon>
        <taxon>Metazoa</taxon>
        <taxon>Ecdysozoa</taxon>
        <taxon>Nematoda</taxon>
        <taxon>Chromadorea</taxon>
        <taxon>Rhabditida</taxon>
        <taxon>Tylenchina</taxon>
        <taxon>Tylenchomorpha</taxon>
        <taxon>Aphelenchoidea</taxon>
        <taxon>Aphelenchoididae</taxon>
        <taxon>Bursaphelenchus</taxon>
    </lineage>
</organism>
<sequence length="104" mass="11009">MFTRLTFLLAVYLSVVAVVALKCHTGVDSVAAGSVDCAERQCMNSTSTKNSVFGCDFSQVCDLFQLFDGCVSDGDKVVCCCASADNCNVNQGSLRNVMGDLMSV</sequence>
<keyword evidence="1" id="KW-0732">Signal</keyword>
<feature type="signal peptide" evidence="1">
    <location>
        <begin position="1"/>
        <end position="20"/>
    </location>
</feature>
<name>A0A1I7S8F6_BURXY</name>
<protein>
    <submittedName>
        <fullName evidence="2">(pine wood nematode) hypothetical protein</fullName>
    </submittedName>
</protein>
<evidence type="ECO:0000313" key="5">
    <source>
        <dbReference type="Proteomes" id="UP000659654"/>
    </source>
</evidence>
<evidence type="ECO:0000313" key="6">
    <source>
        <dbReference type="WBParaSite" id="BXY_0929900.1"/>
    </source>
</evidence>
<evidence type="ECO:0000256" key="1">
    <source>
        <dbReference type="SAM" id="SignalP"/>
    </source>
</evidence>
<gene>
    <name evidence="2" type="ORF">BXYJ_LOCUS10839</name>
</gene>
<dbReference type="AlphaFoldDB" id="A0A1I7S8F6"/>
<keyword evidence="5" id="KW-1185">Reference proteome</keyword>
<reference evidence="3" key="2">
    <citation type="submission" date="2020-08" db="EMBL/GenBank/DDBJ databases">
        <authorList>
            <person name="Kikuchi T."/>
        </authorList>
    </citation>
    <scope>NUCLEOTIDE SEQUENCE</scope>
    <source>
        <strain evidence="2">Ka4C1</strain>
    </source>
</reference>
<evidence type="ECO:0000313" key="2">
    <source>
        <dbReference type="EMBL" id="CAD5230142.1"/>
    </source>
</evidence>
<dbReference type="EMBL" id="CAJFCV020000005">
    <property type="protein sequence ID" value="CAG9121041.1"/>
    <property type="molecule type" value="Genomic_DNA"/>
</dbReference>
<dbReference type="Proteomes" id="UP000582659">
    <property type="component" value="Unassembled WGS sequence"/>
</dbReference>